<keyword evidence="1 5" id="KW-0436">Ligase</keyword>
<dbReference type="Gene3D" id="3.40.1190.10">
    <property type="entry name" value="Mur-like, catalytic domain"/>
    <property type="match status" value="1"/>
</dbReference>
<dbReference type="PANTHER" id="PTHR43024">
    <property type="entry name" value="UDP-N-ACETYLMURAMOYL-TRIPEPTIDE--D-ALANYL-D-ALANINE LIGASE"/>
    <property type="match status" value="1"/>
</dbReference>
<dbReference type="GO" id="GO:0005524">
    <property type="term" value="F:ATP binding"/>
    <property type="evidence" value="ECO:0007669"/>
    <property type="project" value="UniProtKB-KW"/>
</dbReference>
<feature type="non-terminal residue" evidence="5">
    <location>
        <position position="1"/>
    </location>
</feature>
<keyword evidence="3" id="KW-0067">ATP-binding</keyword>
<evidence type="ECO:0000259" key="4">
    <source>
        <dbReference type="Pfam" id="PF08245"/>
    </source>
</evidence>
<dbReference type="AlphaFoldDB" id="A0A955RIY9"/>
<dbReference type="Pfam" id="PF08245">
    <property type="entry name" value="Mur_ligase_M"/>
    <property type="match status" value="1"/>
</dbReference>
<proteinExistence type="predicted"/>
<dbReference type="SUPFAM" id="SSF53244">
    <property type="entry name" value="MurD-like peptide ligases, peptide-binding domain"/>
    <property type="match status" value="1"/>
</dbReference>
<evidence type="ECO:0000313" key="5">
    <source>
        <dbReference type="EMBL" id="MCA9383233.1"/>
    </source>
</evidence>
<accession>A0A955RIY9</accession>
<evidence type="ECO:0000313" key="6">
    <source>
        <dbReference type="Proteomes" id="UP000783287"/>
    </source>
</evidence>
<reference evidence="5" key="2">
    <citation type="journal article" date="2021" name="Microbiome">
        <title>Successional dynamics and alternative stable states in a saline activated sludge microbial community over 9 years.</title>
        <authorList>
            <person name="Wang Y."/>
            <person name="Ye J."/>
            <person name="Ju F."/>
            <person name="Liu L."/>
            <person name="Boyd J.A."/>
            <person name="Deng Y."/>
            <person name="Parks D.H."/>
            <person name="Jiang X."/>
            <person name="Yin X."/>
            <person name="Woodcroft B.J."/>
            <person name="Tyson G.W."/>
            <person name="Hugenholtz P."/>
            <person name="Polz M.F."/>
            <person name="Zhang T."/>
        </authorList>
    </citation>
    <scope>NUCLEOTIDE SEQUENCE</scope>
    <source>
        <strain evidence="5">HKST-UBA14</strain>
    </source>
</reference>
<dbReference type="InterPro" id="IPR051046">
    <property type="entry name" value="MurCDEF_CellWall_CoF430Synth"/>
</dbReference>
<dbReference type="Gene3D" id="3.90.190.20">
    <property type="entry name" value="Mur ligase, C-terminal domain"/>
    <property type="match status" value="1"/>
</dbReference>
<evidence type="ECO:0000256" key="3">
    <source>
        <dbReference type="ARBA" id="ARBA00022840"/>
    </source>
</evidence>
<dbReference type="InterPro" id="IPR013221">
    <property type="entry name" value="Mur_ligase_cen"/>
</dbReference>
<name>A0A955RIY9_9BACT</name>
<comment type="caution">
    <text evidence="5">The sequence shown here is derived from an EMBL/GenBank/DDBJ whole genome shotgun (WGS) entry which is preliminary data.</text>
</comment>
<dbReference type="InterPro" id="IPR036615">
    <property type="entry name" value="Mur_ligase_C_dom_sf"/>
</dbReference>
<dbReference type="PANTHER" id="PTHR43024:SF1">
    <property type="entry name" value="UDP-N-ACETYLMURAMOYL-TRIPEPTIDE--D-ALANYL-D-ALANINE LIGASE"/>
    <property type="match status" value="1"/>
</dbReference>
<protein>
    <submittedName>
        <fullName evidence="5">UDP-N-acetylmuramoyl-tripeptide--D-alanyl-D-alanine ligase</fullName>
    </submittedName>
</protein>
<feature type="domain" description="Mur ligase central" evidence="4">
    <location>
        <begin position="114"/>
        <end position="323"/>
    </location>
</feature>
<dbReference type="EMBL" id="JAGQLK010000042">
    <property type="protein sequence ID" value="MCA9383233.1"/>
    <property type="molecule type" value="Genomic_DNA"/>
</dbReference>
<sequence length="482" mass="53139">LPYLLFSFWLIGLPVGDSTLHNISSSFQPVTTLTEVSFVEILPQVEDGILIIPLGSLIVLVISLFNVSLDLLTPLFVSTFSILTEPMALFKRRNMVQMAASKLRNLKDLKVIAITGSYGKTTTKELLFQILSNKFITAKTPENHNTDVGIAQAITNFVNEDTEIFIAEMGAYKKGEIMKSTKVAPPDISIVTGVEGQHLSIFGTIENVFEAKYEIIQGMKDDGLAILNGNNEYAVRMAERTDKEKIMYYSINEELDLMTATSEEDDEEEKVSFPKNANIYAKDIIFGKKGLEFTLVLKGTEYSIKTNIPGLHNASNLLAAIAVGLRLGIQPNELVEIINETNFDVPYLKTVVGINESKIIDDGYNVSPTGFLSGLLMLSKQTVKGKHWVLTQGLIELGTDREKVYKRLAKELVKKADGLITSDEDLHAGVLQADSSFNSILVDTPYKLKNAYIEHVHSGDLVLIEGSLPGVVLSAIKTTKDE</sequence>
<keyword evidence="2" id="KW-0547">Nucleotide-binding</keyword>
<dbReference type="GO" id="GO:0016881">
    <property type="term" value="F:acid-amino acid ligase activity"/>
    <property type="evidence" value="ECO:0007669"/>
    <property type="project" value="InterPro"/>
</dbReference>
<gene>
    <name evidence="5" type="ORF">KC909_02605</name>
</gene>
<organism evidence="5 6">
    <name type="scientific">Candidatus Dojkabacteria bacterium</name>
    <dbReference type="NCBI Taxonomy" id="2099670"/>
    <lineage>
        <taxon>Bacteria</taxon>
        <taxon>Candidatus Dojkabacteria</taxon>
    </lineage>
</organism>
<dbReference type="Proteomes" id="UP000783287">
    <property type="component" value="Unassembled WGS sequence"/>
</dbReference>
<dbReference type="InterPro" id="IPR036565">
    <property type="entry name" value="Mur-like_cat_sf"/>
</dbReference>
<dbReference type="SUPFAM" id="SSF53623">
    <property type="entry name" value="MurD-like peptide ligases, catalytic domain"/>
    <property type="match status" value="1"/>
</dbReference>
<reference evidence="5" key="1">
    <citation type="submission" date="2020-04" db="EMBL/GenBank/DDBJ databases">
        <authorList>
            <person name="Zhang T."/>
        </authorList>
    </citation>
    <scope>NUCLEOTIDE SEQUENCE</scope>
    <source>
        <strain evidence="5">HKST-UBA14</strain>
    </source>
</reference>
<evidence type="ECO:0000256" key="2">
    <source>
        <dbReference type="ARBA" id="ARBA00022741"/>
    </source>
</evidence>
<evidence type="ECO:0000256" key="1">
    <source>
        <dbReference type="ARBA" id="ARBA00022598"/>
    </source>
</evidence>